<feature type="signal peptide" evidence="2">
    <location>
        <begin position="1"/>
        <end position="21"/>
    </location>
</feature>
<evidence type="ECO:0000313" key="5">
    <source>
        <dbReference type="Proteomes" id="UP001176961"/>
    </source>
</evidence>
<accession>A0AA36M4N8</accession>
<evidence type="ECO:0000256" key="2">
    <source>
        <dbReference type="SAM" id="SignalP"/>
    </source>
</evidence>
<comment type="caution">
    <text evidence="4">The sequence shown here is derived from an EMBL/GenBank/DDBJ whole genome shotgun (WGS) entry which is preliminary data.</text>
</comment>
<reference evidence="4" key="1">
    <citation type="submission" date="2023-07" db="EMBL/GenBank/DDBJ databases">
        <authorList>
            <consortium name="CYATHOMIX"/>
        </authorList>
    </citation>
    <scope>NUCLEOTIDE SEQUENCE</scope>
    <source>
        <strain evidence="4">N/A</strain>
    </source>
</reference>
<sequence length="256" mass="28815">MDFCLLYRPLILFALTQSAVSLYCKGGTVDEGYLNEFKYCTVVQGDLFFDQKSLDDAAKLGSCLDFVRTVEGRLVYKGINSELSPCLRSLRKIDHSEDGPAIELENNKGLTSLSLNQVKEIKNKDRIVFKVLNDDYLANTTTSELNSLISAAGGSDTDCMRLFYVRQNNKGVSPYFWFFLIYGLVSVFVYVAIILVHVFVRPHIPKGLQTIPTWRSRLWRSVKSKSVSSFKSFKSLKSFRMSKSAPSTPAKSPKSP</sequence>
<dbReference type="AlphaFoldDB" id="A0AA36M4N8"/>
<dbReference type="InterPro" id="IPR036941">
    <property type="entry name" value="Rcpt_L-dom_sf"/>
</dbReference>
<evidence type="ECO:0000313" key="4">
    <source>
        <dbReference type="EMBL" id="CAJ0597770.1"/>
    </source>
</evidence>
<dbReference type="Pfam" id="PF01030">
    <property type="entry name" value="Recep_L_domain"/>
    <property type="match status" value="1"/>
</dbReference>
<protein>
    <recommendedName>
        <fullName evidence="3">Receptor L-domain domain-containing protein</fullName>
    </recommendedName>
</protein>
<gene>
    <name evidence="4" type="ORF">CYNAS_LOCUS9753</name>
</gene>
<name>A0AA36M4N8_CYLNA</name>
<feature type="chain" id="PRO_5041294064" description="Receptor L-domain domain-containing protein" evidence="2">
    <location>
        <begin position="22"/>
        <end position="256"/>
    </location>
</feature>
<dbReference type="EMBL" id="CATQJL010000223">
    <property type="protein sequence ID" value="CAJ0597770.1"/>
    <property type="molecule type" value="Genomic_DNA"/>
</dbReference>
<dbReference type="Proteomes" id="UP001176961">
    <property type="component" value="Unassembled WGS sequence"/>
</dbReference>
<keyword evidence="2" id="KW-0732">Signal</keyword>
<evidence type="ECO:0000259" key="3">
    <source>
        <dbReference type="Pfam" id="PF01030"/>
    </source>
</evidence>
<proteinExistence type="predicted"/>
<feature type="transmembrane region" description="Helical" evidence="1">
    <location>
        <begin position="175"/>
        <end position="200"/>
    </location>
</feature>
<keyword evidence="1" id="KW-0472">Membrane</keyword>
<keyword evidence="5" id="KW-1185">Reference proteome</keyword>
<keyword evidence="1" id="KW-1133">Transmembrane helix</keyword>
<dbReference type="SUPFAM" id="SSF52058">
    <property type="entry name" value="L domain-like"/>
    <property type="match status" value="1"/>
</dbReference>
<dbReference type="InterPro" id="IPR000494">
    <property type="entry name" value="Rcpt_L-dom"/>
</dbReference>
<feature type="domain" description="Receptor L-domain" evidence="3">
    <location>
        <begin position="40"/>
        <end position="141"/>
    </location>
</feature>
<keyword evidence="1" id="KW-0812">Transmembrane</keyword>
<dbReference type="Gene3D" id="3.80.20.20">
    <property type="entry name" value="Receptor L-domain"/>
    <property type="match status" value="1"/>
</dbReference>
<evidence type="ECO:0000256" key="1">
    <source>
        <dbReference type="SAM" id="Phobius"/>
    </source>
</evidence>
<organism evidence="4 5">
    <name type="scientific">Cylicocyclus nassatus</name>
    <name type="common">Nematode worm</name>
    <dbReference type="NCBI Taxonomy" id="53992"/>
    <lineage>
        <taxon>Eukaryota</taxon>
        <taxon>Metazoa</taxon>
        <taxon>Ecdysozoa</taxon>
        <taxon>Nematoda</taxon>
        <taxon>Chromadorea</taxon>
        <taxon>Rhabditida</taxon>
        <taxon>Rhabditina</taxon>
        <taxon>Rhabditomorpha</taxon>
        <taxon>Strongyloidea</taxon>
        <taxon>Strongylidae</taxon>
        <taxon>Cylicocyclus</taxon>
    </lineage>
</organism>